<dbReference type="PROSITE" id="PS50146">
    <property type="entry name" value="DAGK"/>
    <property type="match status" value="1"/>
</dbReference>
<reference evidence="11" key="1">
    <citation type="journal article" date="2019" name="Int. J. Syst. Evol. Microbiol.">
        <title>The Global Catalogue of Microorganisms (GCM) 10K type strain sequencing project: providing services to taxonomists for standard genome sequencing and annotation.</title>
        <authorList>
            <consortium name="The Broad Institute Genomics Platform"/>
            <consortium name="The Broad Institute Genome Sequencing Center for Infectious Disease"/>
            <person name="Wu L."/>
            <person name="Ma J."/>
        </authorList>
    </citation>
    <scope>NUCLEOTIDE SEQUENCE [LARGE SCALE GENOMIC DNA]</scope>
    <source>
        <strain evidence="11">CCUG 67170</strain>
    </source>
</reference>
<evidence type="ECO:0000256" key="8">
    <source>
        <dbReference type="ARBA" id="ARBA00023264"/>
    </source>
</evidence>
<evidence type="ECO:0000256" key="7">
    <source>
        <dbReference type="ARBA" id="ARBA00023209"/>
    </source>
</evidence>
<comment type="caution">
    <text evidence="10">The sequence shown here is derived from an EMBL/GenBank/DDBJ whole genome shotgun (WGS) entry which is preliminary data.</text>
</comment>
<dbReference type="EMBL" id="JBHRZV010000033">
    <property type="protein sequence ID" value="MFC3927996.1"/>
    <property type="molecule type" value="Genomic_DNA"/>
</dbReference>
<keyword evidence="3 10" id="KW-0808">Transferase</keyword>
<dbReference type="Gene3D" id="2.60.200.40">
    <property type="match status" value="1"/>
</dbReference>
<sequence length="293" mass="32595">MAVYILSNPSSGNGRAVQVISDLHEQYPKVVFKVFETKKIGDEEKIVTDILKKFDEKYDQFLIIGGDGTLSKVLKFWPRELPFAYLAAGSGNDFAKSLGDLPQESVISAVLLSKKRPINLLVSDQGVAVNSFDLGFAAKTIALSERSKVKYLLKLLGLGRLSYIILGIRALFSSKMVSIQLEIDGQEQILNDLFFFSIANNRYFGGGITIWPESHVTTSNLTVVYAKNRGWFGNVKTLLSLICNNHHKSPNLVVQTGQSVGVRVLENSLAQIDGESFQIHEVAFTCQTRYLYY</sequence>
<evidence type="ECO:0000256" key="2">
    <source>
        <dbReference type="ARBA" id="ARBA00005983"/>
    </source>
</evidence>
<evidence type="ECO:0000313" key="11">
    <source>
        <dbReference type="Proteomes" id="UP001595807"/>
    </source>
</evidence>
<protein>
    <submittedName>
        <fullName evidence="10">Diacylglycerol/lipid kinase family protein</fullName>
        <ecNumber evidence="10">2.7.1.-</ecNumber>
    </submittedName>
</protein>
<evidence type="ECO:0000256" key="6">
    <source>
        <dbReference type="ARBA" id="ARBA00022840"/>
    </source>
</evidence>
<dbReference type="PANTHER" id="PTHR12358">
    <property type="entry name" value="SPHINGOSINE KINASE"/>
    <property type="match status" value="1"/>
</dbReference>
<feature type="domain" description="DAGKc" evidence="9">
    <location>
        <begin position="1"/>
        <end position="127"/>
    </location>
</feature>
<proteinExistence type="inferred from homology"/>
<keyword evidence="6" id="KW-0067">ATP-binding</keyword>
<comment type="cofactor">
    <cofactor evidence="1">
        <name>Mg(2+)</name>
        <dbReference type="ChEBI" id="CHEBI:18420"/>
    </cofactor>
</comment>
<dbReference type="Pfam" id="PF00781">
    <property type="entry name" value="DAGK_cat"/>
    <property type="match status" value="1"/>
</dbReference>
<keyword evidence="7" id="KW-0594">Phospholipid biosynthesis</keyword>
<accession>A0ABV8CVW3</accession>
<dbReference type="Gene3D" id="3.40.50.10330">
    <property type="entry name" value="Probable inorganic polyphosphate/atp-NAD kinase, domain 1"/>
    <property type="match status" value="1"/>
</dbReference>
<dbReference type="InterPro" id="IPR017438">
    <property type="entry name" value="ATP-NAD_kinase_N"/>
</dbReference>
<keyword evidence="5 10" id="KW-0418">Kinase</keyword>
<dbReference type="Proteomes" id="UP001595807">
    <property type="component" value="Unassembled WGS sequence"/>
</dbReference>
<gene>
    <name evidence="10" type="ORF">ACFORF_05190</name>
</gene>
<dbReference type="GO" id="GO:0016301">
    <property type="term" value="F:kinase activity"/>
    <property type="evidence" value="ECO:0007669"/>
    <property type="project" value="UniProtKB-KW"/>
</dbReference>
<dbReference type="RefSeq" id="WP_380426143.1">
    <property type="nucleotide sequence ID" value="NZ_JBHRZV010000033.1"/>
</dbReference>
<dbReference type="InterPro" id="IPR050187">
    <property type="entry name" value="Lipid_Phosphate_FormReg"/>
</dbReference>
<dbReference type="InterPro" id="IPR016064">
    <property type="entry name" value="NAD/diacylglycerol_kinase_sf"/>
</dbReference>
<keyword evidence="7" id="KW-0444">Lipid biosynthesis</keyword>
<organism evidence="10 11">
    <name type="scientific">Streptococcus caprae</name>
    <dbReference type="NCBI Taxonomy" id="1640501"/>
    <lineage>
        <taxon>Bacteria</taxon>
        <taxon>Bacillati</taxon>
        <taxon>Bacillota</taxon>
        <taxon>Bacilli</taxon>
        <taxon>Lactobacillales</taxon>
        <taxon>Streptococcaceae</taxon>
        <taxon>Streptococcus</taxon>
    </lineage>
</organism>
<keyword evidence="7" id="KW-0443">Lipid metabolism</keyword>
<evidence type="ECO:0000313" key="10">
    <source>
        <dbReference type="EMBL" id="MFC3927996.1"/>
    </source>
</evidence>
<keyword evidence="11" id="KW-1185">Reference proteome</keyword>
<evidence type="ECO:0000256" key="1">
    <source>
        <dbReference type="ARBA" id="ARBA00001946"/>
    </source>
</evidence>
<evidence type="ECO:0000256" key="5">
    <source>
        <dbReference type="ARBA" id="ARBA00022777"/>
    </source>
</evidence>
<evidence type="ECO:0000259" key="9">
    <source>
        <dbReference type="PROSITE" id="PS50146"/>
    </source>
</evidence>
<dbReference type="EC" id="2.7.1.-" evidence="10"/>
<evidence type="ECO:0000256" key="3">
    <source>
        <dbReference type="ARBA" id="ARBA00022679"/>
    </source>
</evidence>
<keyword evidence="8" id="KW-1208">Phospholipid metabolism</keyword>
<dbReference type="SUPFAM" id="SSF111331">
    <property type="entry name" value="NAD kinase/diacylglycerol kinase-like"/>
    <property type="match status" value="1"/>
</dbReference>
<dbReference type="InterPro" id="IPR001206">
    <property type="entry name" value="Diacylglycerol_kinase_cat_dom"/>
</dbReference>
<dbReference type="Pfam" id="PF19279">
    <property type="entry name" value="YegS_C"/>
    <property type="match status" value="1"/>
</dbReference>
<dbReference type="InterPro" id="IPR045540">
    <property type="entry name" value="YegS/DAGK_C"/>
</dbReference>
<evidence type="ECO:0000256" key="4">
    <source>
        <dbReference type="ARBA" id="ARBA00022741"/>
    </source>
</evidence>
<name>A0ABV8CVW3_9STRE</name>
<comment type="similarity">
    <text evidence="2">Belongs to the diacylglycerol/lipid kinase family.</text>
</comment>
<keyword evidence="4" id="KW-0547">Nucleotide-binding</keyword>
<dbReference type="PANTHER" id="PTHR12358:SF54">
    <property type="entry name" value="SPHINGOSINE KINASE RELATED PROTEIN"/>
    <property type="match status" value="1"/>
</dbReference>